<gene>
    <name evidence="1" type="ORF">JJB74_15190</name>
</gene>
<sequence length="86" mass="9314">MEQPSNIYGDLALPPIDPAALKKDAVVLTRIFWNSSVAGAEAKVVKVKTTPSGVSAYCDYGANQSNTRLRKWMPAFALCAKPDTKE</sequence>
<reference evidence="1" key="1">
    <citation type="submission" date="2021-01" db="EMBL/GenBank/DDBJ databases">
        <title>Genome sequence of strain Noviherbaspirillum sp. DKR-6.</title>
        <authorList>
            <person name="Chaudhary D.K."/>
        </authorList>
    </citation>
    <scope>NUCLEOTIDE SEQUENCE</scope>
    <source>
        <strain evidence="1">DKR-6</strain>
    </source>
</reference>
<comment type="caution">
    <text evidence="1">The sequence shown here is derived from an EMBL/GenBank/DDBJ whole genome shotgun (WGS) entry which is preliminary data.</text>
</comment>
<evidence type="ECO:0000313" key="1">
    <source>
        <dbReference type="EMBL" id="MBK4735964.1"/>
    </source>
</evidence>
<accession>A0A934SUS8</accession>
<dbReference type="RefSeq" id="WP_200592903.1">
    <property type="nucleotide sequence ID" value="NZ_JAEPBG010000006.1"/>
</dbReference>
<protein>
    <submittedName>
        <fullName evidence="1">Uncharacterized protein</fullName>
    </submittedName>
</protein>
<dbReference type="EMBL" id="JAEPBG010000006">
    <property type="protein sequence ID" value="MBK4735964.1"/>
    <property type="molecule type" value="Genomic_DNA"/>
</dbReference>
<name>A0A934SUS8_9BURK</name>
<organism evidence="1 2">
    <name type="scientific">Noviherbaspirillum pedocola</name>
    <dbReference type="NCBI Taxonomy" id="2801341"/>
    <lineage>
        <taxon>Bacteria</taxon>
        <taxon>Pseudomonadati</taxon>
        <taxon>Pseudomonadota</taxon>
        <taxon>Betaproteobacteria</taxon>
        <taxon>Burkholderiales</taxon>
        <taxon>Oxalobacteraceae</taxon>
        <taxon>Noviherbaspirillum</taxon>
    </lineage>
</organism>
<keyword evidence="2" id="KW-1185">Reference proteome</keyword>
<evidence type="ECO:0000313" key="2">
    <source>
        <dbReference type="Proteomes" id="UP000622890"/>
    </source>
</evidence>
<dbReference type="Proteomes" id="UP000622890">
    <property type="component" value="Unassembled WGS sequence"/>
</dbReference>
<proteinExistence type="predicted"/>
<dbReference type="AlphaFoldDB" id="A0A934SUS8"/>